<dbReference type="InterPro" id="IPR050367">
    <property type="entry name" value="APC_superfamily"/>
</dbReference>
<feature type="transmembrane region" description="Helical" evidence="5">
    <location>
        <begin position="233"/>
        <end position="255"/>
    </location>
</feature>
<dbReference type="Gene3D" id="1.20.1740.10">
    <property type="entry name" value="Amino acid/polyamine transporter I"/>
    <property type="match status" value="1"/>
</dbReference>
<sequence>MPQRSTDRPTRLKRVLGLPALIAYGMASMGILAVFTVYGSATRLSDGHLPAAYVLAVVAMLFTAKSYGRLARSIANAGSAYTYTSKAFGRIVGFFTGWVMLLDYLFLPMINFLLIGLYMNSVLPEVPAQVFTMAGLALVLALNVIGVQWVEKLNYASVASAALIVAVFVVLAFTRADALTPDILLAPFLPGGDGLGPIVAGAAVVALAFLGFDGVSTLAEETRDPQRNIPRGILLSTLFVGIGFIVVAWASSVLVPDWTQLTNLDAAGTELMERVGGTALTTAFLVVYIIATILCGTAAQMSVSRVLFAMGRDGLLPRPIARLHRRFRTPYVAALVVSAFSLVALFITLDAAVYMINFGALVAFAMVNLSVVKHFWVDRRVRGRGAVVTYLLLPLVGFAFIAWLFTSLAPFTYVLGVAWLAVGAVVFGLRTSWFRSEPPALEFDERVDLETSETTVTAR</sequence>
<feature type="transmembrane region" description="Helical" evidence="5">
    <location>
        <begin position="47"/>
        <end position="67"/>
    </location>
</feature>
<protein>
    <submittedName>
        <fullName evidence="7">Amino acid transporter</fullName>
    </submittedName>
</protein>
<name>A0A1G8CWR4_9MICO</name>
<dbReference type="PIRSF" id="PIRSF006060">
    <property type="entry name" value="AA_transporter"/>
    <property type="match status" value="1"/>
</dbReference>
<dbReference type="PANTHER" id="PTHR42770">
    <property type="entry name" value="AMINO ACID TRANSPORTER-RELATED"/>
    <property type="match status" value="1"/>
</dbReference>
<dbReference type="PANTHER" id="PTHR42770:SF8">
    <property type="entry name" value="PUTRESCINE IMPORTER PUUP"/>
    <property type="match status" value="1"/>
</dbReference>
<feature type="transmembrane region" description="Helical" evidence="5">
    <location>
        <begin position="387"/>
        <end position="405"/>
    </location>
</feature>
<feature type="transmembrane region" description="Helical" evidence="5">
    <location>
        <begin position="194"/>
        <end position="212"/>
    </location>
</feature>
<feature type="transmembrane region" description="Helical" evidence="5">
    <location>
        <begin position="329"/>
        <end position="349"/>
    </location>
</feature>
<feature type="transmembrane region" description="Helical" evidence="5">
    <location>
        <begin position="126"/>
        <end position="146"/>
    </location>
</feature>
<evidence type="ECO:0000259" key="6">
    <source>
        <dbReference type="Pfam" id="PF00324"/>
    </source>
</evidence>
<evidence type="ECO:0000256" key="1">
    <source>
        <dbReference type="ARBA" id="ARBA00004141"/>
    </source>
</evidence>
<dbReference type="Proteomes" id="UP000198822">
    <property type="component" value="Chromosome I"/>
</dbReference>
<gene>
    <name evidence="7" type="ORF">SAMN04489720_1438</name>
</gene>
<keyword evidence="8" id="KW-1185">Reference proteome</keyword>
<feature type="transmembrane region" description="Helical" evidence="5">
    <location>
        <begin position="21"/>
        <end position="41"/>
    </location>
</feature>
<organism evidence="7 8">
    <name type="scientific">Agrococcus jejuensis</name>
    <dbReference type="NCBI Taxonomy" id="399736"/>
    <lineage>
        <taxon>Bacteria</taxon>
        <taxon>Bacillati</taxon>
        <taxon>Actinomycetota</taxon>
        <taxon>Actinomycetes</taxon>
        <taxon>Micrococcales</taxon>
        <taxon>Microbacteriaceae</taxon>
        <taxon>Agrococcus</taxon>
    </lineage>
</organism>
<proteinExistence type="predicted"/>
<keyword evidence="3 5" id="KW-1133">Transmembrane helix</keyword>
<dbReference type="Pfam" id="PF00324">
    <property type="entry name" value="AA_permease"/>
    <property type="match status" value="1"/>
</dbReference>
<feature type="domain" description="Amino acid permease/ SLC12A" evidence="6">
    <location>
        <begin position="34"/>
        <end position="406"/>
    </location>
</feature>
<feature type="transmembrane region" description="Helical" evidence="5">
    <location>
        <begin position="153"/>
        <end position="174"/>
    </location>
</feature>
<evidence type="ECO:0000256" key="4">
    <source>
        <dbReference type="ARBA" id="ARBA00023136"/>
    </source>
</evidence>
<evidence type="ECO:0000313" key="7">
    <source>
        <dbReference type="EMBL" id="SDH49925.1"/>
    </source>
</evidence>
<feature type="transmembrane region" description="Helical" evidence="5">
    <location>
        <begin position="355"/>
        <end position="375"/>
    </location>
</feature>
<dbReference type="RefSeq" id="WP_092503724.1">
    <property type="nucleotide sequence ID" value="NZ_LT629695.1"/>
</dbReference>
<feature type="transmembrane region" description="Helical" evidence="5">
    <location>
        <begin position="411"/>
        <end position="429"/>
    </location>
</feature>
<accession>A0A1G8CWR4</accession>
<dbReference type="GO" id="GO:0016020">
    <property type="term" value="C:membrane"/>
    <property type="evidence" value="ECO:0007669"/>
    <property type="project" value="UniProtKB-SubCell"/>
</dbReference>
<dbReference type="GO" id="GO:0055085">
    <property type="term" value="P:transmembrane transport"/>
    <property type="evidence" value="ECO:0007669"/>
    <property type="project" value="InterPro"/>
</dbReference>
<dbReference type="STRING" id="399736.SAMN04489720_1438"/>
<evidence type="ECO:0000256" key="5">
    <source>
        <dbReference type="SAM" id="Phobius"/>
    </source>
</evidence>
<comment type="subcellular location">
    <subcellularLocation>
        <location evidence="1">Membrane</location>
        <topology evidence="1">Multi-pass membrane protein</topology>
    </subcellularLocation>
</comment>
<feature type="transmembrane region" description="Helical" evidence="5">
    <location>
        <begin position="87"/>
        <end position="106"/>
    </location>
</feature>
<keyword evidence="2 5" id="KW-0812">Transmembrane</keyword>
<dbReference type="OrthoDB" id="8274074at2"/>
<evidence type="ECO:0000313" key="8">
    <source>
        <dbReference type="Proteomes" id="UP000198822"/>
    </source>
</evidence>
<dbReference type="InterPro" id="IPR004841">
    <property type="entry name" value="AA-permease/SLC12A_dom"/>
</dbReference>
<keyword evidence="4 5" id="KW-0472">Membrane</keyword>
<feature type="transmembrane region" description="Helical" evidence="5">
    <location>
        <begin position="275"/>
        <end position="308"/>
    </location>
</feature>
<evidence type="ECO:0000256" key="2">
    <source>
        <dbReference type="ARBA" id="ARBA00022692"/>
    </source>
</evidence>
<reference evidence="8" key="1">
    <citation type="submission" date="2016-10" db="EMBL/GenBank/DDBJ databases">
        <authorList>
            <person name="Varghese N."/>
            <person name="Submissions S."/>
        </authorList>
    </citation>
    <scope>NUCLEOTIDE SEQUENCE [LARGE SCALE GENOMIC DNA]</scope>
    <source>
        <strain evidence="8">DSM 22002</strain>
    </source>
</reference>
<dbReference type="EMBL" id="LT629695">
    <property type="protein sequence ID" value="SDH49925.1"/>
    <property type="molecule type" value="Genomic_DNA"/>
</dbReference>
<evidence type="ECO:0000256" key="3">
    <source>
        <dbReference type="ARBA" id="ARBA00022989"/>
    </source>
</evidence>
<dbReference type="AlphaFoldDB" id="A0A1G8CWR4"/>